<dbReference type="GO" id="GO:0005634">
    <property type="term" value="C:nucleus"/>
    <property type="evidence" value="ECO:0007669"/>
    <property type="project" value="TreeGrafter"/>
</dbReference>
<dbReference type="GO" id="GO:0035242">
    <property type="term" value="F:protein-arginine omega-N asymmetric methyltransferase activity"/>
    <property type="evidence" value="ECO:0007669"/>
    <property type="project" value="UniProtKB-EC"/>
</dbReference>
<dbReference type="PANTHER" id="PTHR11006">
    <property type="entry name" value="PROTEIN ARGININE N-METHYLTRANSFERASE"/>
    <property type="match status" value="1"/>
</dbReference>
<dbReference type="PROSITE" id="PS51678">
    <property type="entry name" value="SAM_MT_PRMT"/>
    <property type="match status" value="1"/>
</dbReference>
<feature type="domain" description="Protein arginine N-methyltransferase" evidence="7">
    <location>
        <begin position="153"/>
        <end position="315"/>
    </location>
</feature>
<evidence type="ECO:0000259" key="7">
    <source>
        <dbReference type="Pfam" id="PF22528"/>
    </source>
</evidence>
<dbReference type="EMBL" id="MLAK01000679">
    <property type="protein sequence ID" value="OHT08038.1"/>
    <property type="molecule type" value="Genomic_DNA"/>
</dbReference>
<dbReference type="RefSeq" id="XP_068361174.1">
    <property type="nucleotide sequence ID" value="XM_068503227.1"/>
</dbReference>
<dbReference type="InterPro" id="IPR055135">
    <property type="entry name" value="PRMT_dom"/>
</dbReference>
<dbReference type="GO" id="GO:0042054">
    <property type="term" value="F:histone methyltransferase activity"/>
    <property type="evidence" value="ECO:0007669"/>
    <property type="project" value="TreeGrafter"/>
</dbReference>
<dbReference type="InterPro" id="IPR029063">
    <property type="entry name" value="SAM-dependent_MTases_sf"/>
</dbReference>
<evidence type="ECO:0000256" key="2">
    <source>
        <dbReference type="ARBA" id="ARBA00022603"/>
    </source>
</evidence>
<evidence type="ECO:0000256" key="6">
    <source>
        <dbReference type="PROSITE-ProRule" id="PRU01015"/>
    </source>
</evidence>
<dbReference type="PANTHER" id="PTHR11006:SF53">
    <property type="entry name" value="PROTEIN ARGININE N-METHYLTRANSFERASE 3"/>
    <property type="match status" value="1"/>
</dbReference>
<dbReference type="EC" id="2.1.1.319" evidence="1"/>
<dbReference type="InterPro" id="IPR025799">
    <property type="entry name" value="Arg_MeTrfase"/>
</dbReference>
<name>A0A1J4KEL2_9EUKA</name>
<dbReference type="Gene3D" id="3.40.50.150">
    <property type="entry name" value="Vaccinia Virus protein VP39"/>
    <property type="match status" value="1"/>
</dbReference>
<dbReference type="OrthoDB" id="7848332at2759"/>
<keyword evidence="2 6" id="KW-0489">Methyltransferase</keyword>
<dbReference type="Proteomes" id="UP000179807">
    <property type="component" value="Unassembled WGS sequence"/>
</dbReference>
<organism evidence="8 9">
    <name type="scientific">Tritrichomonas foetus</name>
    <dbReference type="NCBI Taxonomy" id="1144522"/>
    <lineage>
        <taxon>Eukaryota</taxon>
        <taxon>Metamonada</taxon>
        <taxon>Parabasalia</taxon>
        <taxon>Tritrichomonadida</taxon>
        <taxon>Tritrichomonadidae</taxon>
        <taxon>Tritrichomonas</taxon>
    </lineage>
</organism>
<keyword evidence="3 6" id="KW-0808">Transferase</keyword>
<dbReference type="SUPFAM" id="SSF53335">
    <property type="entry name" value="S-adenosyl-L-methionine-dependent methyltransferases"/>
    <property type="match status" value="1"/>
</dbReference>
<dbReference type="FunFam" id="3.40.50.150:FF:000003">
    <property type="entry name" value="Blast:Protein arginine N-methyltransferase 1"/>
    <property type="match status" value="1"/>
</dbReference>
<dbReference type="AlphaFoldDB" id="A0A1J4KEL2"/>
<evidence type="ECO:0000313" key="8">
    <source>
        <dbReference type="EMBL" id="OHT08038.1"/>
    </source>
</evidence>
<proteinExistence type="predicted"/>
<evidence type="ECO:0000256" key="5">
    <source>
        <dbReference type="ARBA" id="ARBA00049303"/>
    </source>
</evidence>
<evidence type="ECO:0000256" key="3">
    <source>
        <dbReference type="ARBA" id="ARBA00022679"/>
    </source>
</evidence>
<dbReference type="Pfam" id="PF22528">
    <property type="entry name" value="PRMT_C"/>
    <property type="match status" value="1"/>
</dbReference>
<comment type="catalytic activity">
    <reaction evidence="5">
        <text>L-arginyl-[protein] + S-adenosyl-L-methionine = N(omega)-methyl-L-arginyl-[protein] + S-adenosyl-L-homocysteine + H(+)</text>
        <dbReference type="Rhea" id="RHEA:48100"/>
        <dbReference type="Rhea" id="RHEA-COMP:10532"/>
        <dbReference type="Rhea" id="RHEA-COMP:11990"/>
        <dbReference type="ChEBI" id="CHEBI:15378"/>
        <dbReference type="ChEBI" id="CHEBI:29965"/>
        <dbReference type="ChEBI" id="CHEBI:57856"/>
        <dbReference type="ChEBI" id="CHEBI:59789"/>
        <dbReference type="ChEBI" id="CHEBI:65280"/>
    </reaction>
    <physiologicalReaction direction="left-to-right" evidence="5">
        <dbReference type="Rhea" id="RHEA:48101"/>
    </physiologicalReaction>
</comment>
<evidence type="ECO:0000256" key="1">
    <source>
        <dbReference type="ARBA" id="ARBA00011925"/>
    </source>
</evidence>
<dbReference type="GO" id="GO:0032259">
    <property type="term" value="P:methylation"/>
    <property type="evidence" value="ECO:0007669"/>
    <property type="project" value="UniProtKB-KW"/>
</dbReference>
<sequence length="326" mass="37178">MTSAPKLHQDDKDSNYSATGIHNDMIQDKYRTLTYCKAIENNAASFKDKVVLDVGSGTGILSLFAARSGAKKVYAVECTPIGYTSEEIISANHFENIITVVHGRLEEVEIPEKVDIIISEWMGYALYFEVMLPSVIFARNKYLNPNGALLPSRAKLFMSGMEDVEYRCTQIDFWDNVYGFDFSAMKRKALSEPVVDTCEKWQLMTNTATLHEINIHECDEDACFFKSNFDLTCNLNQSMTAFAIWFDVYFEDFPSKHTLSTSPLKKSTHWQQTMLYLKDPLDVKKNDHVKGNIEFQENPNDGGGLIILLEYQLNDGPVIKQDFDFR</sequence>
<evidence type="ECO:0000313" key="9">
    <source>
        <dbReference type="Proteomes" id="UP000179807"/>
    </source>
</evidence>
<dbReference type="VEuPathDB" id="TrichDB:TRFO_23567"/>
<gene>
    <name evidence="8" type="primary">PRMT8</name>
    <name evidence="8" type="ORF">TRFO_23567</name>
</gene>
<accession>A0A1J4KEL2</accession>
<comment type="caution">
    <text evidence="8">The sequence shown here is derived from an EMBL/GenBank/DDBJ whole genome shotgun (WGS) entry which is preliminary data.</text>
</comment>
<keyword evidence="4 6" id="KW-0949">S-adenosyl-L-methionine</keyword>
<dbReference type="Gene3D" id="2.70.160.11">
    <property type="entry name" value="Hnrnp arginine n-methyltransferase1"/>
    <property type="match status" value="1"/>
</dbReference>
<dbReference type="CDD" id="cd02440">
    <property type="entry name" value="AdoMet_MTases"/>
    <property type="match status" value="1"/>
</dbReference>
<protein>
    <recommendedName>
        <fullName evidence="1">type I protein arginine methyltransferase</fullName>
        <ecNumber evidence="1">2.1.1.319</ecNumber>
    </recommendedName>
</protein>
<reference evidence="8" key="1">
    <citation type="submission" date="2016-10" db="EMBL/GenBank/DDBJ databases">
        <authorList>
            <person name="Benchimol M."/>
            <person name="Almeida L.G."/>
            <person name="Vasconcelos A.T."/>
            <person name="Perreira-Neves A."/>
            <person name="Rosa I.A."/>
            <person name="Tasca T."/>
            <person name="Bogo M.R."/>
            <person name="de Souza W."/>
        </authorList>
    </citation>
    <scope>NUCLEOTIDE SEQUENCE [LARGE SCALE GENOMIC DNA]</scope>
    <source>
        <strain evidence="8">K</strain>
    </source>
</reference>
<dbReference type="Pfam" id="PF06325">
    <property type="entry name" value="PrmA"/>
    <property type="match status" value="1"/>
</dbReference>
<dbReference type="GeneID" id="94837931"/>
<evidence type="ECO:0000256" key="4">
    <source>
        <dbReference type="ARBA" id="ARBA00022691"/>
    </source>
</evidence>
<keyword evidence="9" id="KW-1185">Reference proteome</keyword>